<keyword evidence="4" id="KW-0223">Dioxygenase</keyword>
<evidence type="ECO:0000313" key="9">
    <source>
        <dbReference type="Proteomes" id="UP001065265"/>
    </source>
</evidence>
<evidence type="ECO:0000256" key="2">
    <source>
        <dbReference type="ARBA" id="ARBA00022723"/>
    </source>
</evidence>
<dbReference type="Proteomes" id="UP001065265">
    <property type="component" value="Chromosome"/>
</dbReference>
<keyword evidence="2" id="KW-0479">Metal-binding</keyword>
<reference evidence="8" key="1">
    <citation type="submission" date="2022-02" db="EMBL/GenBank/DDBJ databases">
        <title>Qipengyuania spongiae sp. nov., isolated from marine sponge.</title>
        <authorList>
            <person name="Li Z."/>
            <person name="Zhang M."/>
        </authorList>
    </citation>
    <scope>NUCLEOTIDE SEQUENCE</scope>
    <source>
        <strain evidence="8">PHS-Z21</strain>
    </source>
</reference>
<comment type="cofactor">
    <cofactor evidence="1">
        <name>L-ascorbate</name>
        <dbReference type="ChEBI" id="CHEBI:38290"/>
    </cofactor>
</comment>
<dbReference type="PANTHER" id="PTHR12907">
    <property type="entry name" value="EGL NINE HOMOLOG-RELATED"/>
    <property type="match status" value="1"/>
</dbReference>
<keyword evidence="3" id="KW-0847">Vitamin C</keyword>
<dbReference type="InterPro" id="IPR051559">
    <property type="entry name" value="HIF_prolyl_hydroxylases"/>
</dbReference>
<evidence type="ECO:0000256" key="3">
    <source>
        <dbReference type="ARBA" id="ARBA00022896"/>
    </source>
</evidence>
<dbReference type="EMBL" id="CP092471">
    <property type="protein sequence ID" value="UVI39750.1"/>
    <property type="molecule type" value="Genomic_DNA"/>
</dbReference>
<dbReference type="Pfam" id="PF13640">
    <property type="entry name" value="2OG-FeII_Oxy_3"/>
    <property type="match status" value="1"/>
</dbReference>
<dbReference type="PROSITE" id="PS51471">
    <property type="entry name" value="FE2OG_OXY"/>
    <property type="match status" value="1"/>
</dbReference>
<evidence type="ECO:0000256" key="6">
    <source>
        <dbReference type="ARBA" id="ARBA00023004"/>
    </source>
</evidence>
<feature type="domain" description="Fe2OG dioxygenase" evidence="7">
    <location>
        <begin position="85"/>
        <end position="189"/>
    </location>
</feature>
<accession>A0ABY5SYZ9</accession>
<protein>
    <submittedName>
        <fullName evidence="8">2OG-Fe(II) oxygenase</fullName>
    </submittedName>
</protein>
<evidence type="ECO:0000256" key="4">
    <source>
        <dbReference type="ARBA" id="ARBA00022964"/>
    </source>
</evidence>
<dbReference type="InterPro" id="IPR006620">
    <property type="entry name" value="Pro_4_hyd_alph"/>
</dbReference>
<dbReference type="InterPro" id="IPR044862">
    <property type="entry name" value="Pro_4_hyd_alph_FE2OG_OXY"/>
</dbReference>
<dbReference type="Gene3D" id="2.60.120.620">
    <property type="entry name" value="q2cbj1_9rhob like domain"/>
    <property type="match status" value="1"/>
</dbReference>
<keyword evidence="6" id="KW-0408">Iron</keyword>
<evidence type="ECO:0000256" key="1">
    <source>
        <dbReference type="ARBA" id="ARBA00001961"/>
    </source>
</evidence>
<gene>
    <name evidence="8" type="ORF">L1F33_01945</name>
</gene>
<name>A0ABY5SYZ9_9SPHN</name>
<keyword evidence="5" id="KW-0560">Oxidoreductase</keyword>
<evidence type="ECO:0000259" key="7">
    <source>
        <dbReference type="PROSITE" id="PS51471"/>
    </source>
</evidence>
<dbReference type="PANTHER" id="PTHR12907:SF26">
    <property type="entry name" value="HIF PROLYL HYDROXYLASE, ISOFORM C"/>
    <property type="match status" value="1"/>
</dbReference>
<dbReference type="RefSeq" id="WP_265559399.1">
    <property type="nucleotide sequence ID" value="NZ_CP092471.1"/>
</dbReference>
<evidence type="ECO:0000256" key="5">
    <source>
        <dbReference type="ARBA" id="ARBA00023002"/>
    </source>
</evidence>
<evidence type="ECO:0000313" key="8">
    <source>
        <dbReference type="EMBL" id="UVI39750.1"/>
    </source>
</evidence>
<organism evidence="8 9">
    <name type="scientific">Qipengyuania spongiae</name>
    <dbReference type="NCBI Taxonomy" id="2909673"/>
    <lineage>
        <taxon>Bacteria</taxon>
        <taxon>Pseudomonadati</taxon>
        <taxon>Pseudomonadota</taxon>
        <taxon>Alphaproteobacteria</taxon>
        <taxon>Sphingomonadales</taxon>
        <taxon>Erythrobacteraceae</taxon>
        <taxon>Qipengyuania</taxon>
    </lineage>
</organism>
<dbReference type="SMART" id="SM00702">
    <property type="entry name" value="P4Hc"/>
    <property type="match status" value="1"/>
</dbReference>
<keyword evidence="9" id="KW-1185">Reference proteome</keyword>
<sequence length="196" mass="22228">MRKDLQLIRPDFLSPEDHRTMLEYALSCEDSCEPSLVGDNAKSPLRESLTISDFGPCRQIIRDAVAPLVDEFSREFGIPLGKKRQFDGSLVAHTDGAYYKPHVDLGGPDFHRSRAISAVYYFFRTPAAFTGGDLRIFRLDRPGEFVDIPARDNQLVVFPAMVPHEVRPVHCPSNDFADARFALNLWIHKVPDQEQQ</sequence>
<dbReference type="InterPro" id="IPR005123">
    <property type="entry name" value="Oxoglu/Fe-dep_dioxygenase_dom"/>
</dbReference>
<proteinExistence type="predicted"/>